<dbReference type="EMBL" id="CAQQ02044757">
    <property type="status" value="NOT_ANNOTATED_CDS"/>
    <property type="molecule type" value="Genomic_DNA"/>
</dbReference>
<reference evidence="1" key="2">
    <citation type="submission" date="2015-06" db="UniProtKB">
        <authorList>
            <consortium name="EnsemblMetazoa"/>
        </authorList>
    </citation>
    <scope>IDENTIFICATION</scope>
</reference>
<dbReference type="EnsemblMetazoa" id="MESCA008284-RA">
    <property type="protein sequence ID" value="MESCA008284-PA"/>
    <property type="gene ID" value="MESCA008284"/>
</dbReference>
<accession>T1GWV2</accession>
<proteinExistence type="predicted"/>
<name>T1GWV2_MEGSC</name>
<dbReference type="Proteomes" id="UP000015102">
    <property type="component" value="Unassembled WGS sequence"/>
</dbReference>
<dbReference type="EMBL" id="CAQQ02044758">
    <property type="status" value="NOT_ANNOTATED_CDS"/>
    <property type="molecule type" value="Genomic_DNA"/>
</dbReference>
<sequence>MPRNKCKYLRHYLKGITSKFGCESLEVVFVADIMLAPRVSGMNNVRVAKLGTQQAWAFKINTQPNPERLVSLTQMMSYYDRRPFVTRIAANVLVHQDPLQSLYTLQYNSKSSLLVVEYLRPILRKPTLSLLIIS</sequence>
<dbReference type="AlphaFoldDB" id="T1GWV2"/>
<organism evidence="1 2">
    <name type="scientific">Megaselia scalaris</name>
    <name type="common">Humpbacked fly</name>
    <name type="synonym">Phora scalaris</name>
    <dbReference type="NCBI Taxonomy" id="36166"/>
    <lineage>
        <taxon>Eukaryota</taxon>
        <taxon>Metazoa</taxon>
        <taxon>Ecdysozoa</taxon>
        <taxon>Arthropoda</taxon>
        <taxon>Hexapoda</taxon>
        <taxon>Insecta</taxon>
        <taxon>Pterygota</taxon>
        <taxon>Neoptera</taxon>
        <taxon>Endopterygota</taxon>
        <taxon>Diptera</taxon>
        <taxon>Brachycera</taxon>
        <taxon>Muscomorpha</taxon>
        <taxon>Platypezoidea</taxon>
        <taxon>Phoridae</taxon>
        <taxon>Megaseliini</taxon>
        <taxon>Megaselia</taxon>
    </lineage>
</organism>
<evidence type="ECO:0000313" key="1">
    <source>
        <dbReference type="EnsemblMetazoa" id="MESCA008284-PA"/>
    </source>
</evidence>
<keyword evidence="2" id="KW-1185">Reference proteome</keyword>
<reference evidence="2" key="1">
    <citation type="submission" date="2013-02" db="EMBL/GenBank/DDBJ databases">
        <authorList>
            <person name="Hughes D."/>
        </authorList>
    </citation>
    <scope>NUCLEOTIDE SEQUENCE</scope>
    <source>
        <strain>Durham</strain>
        <strain evidence="2">NC isolate 2 -- Noor lab</strain>
    </source>
</reference>
<protein>
    <submittedName>
        <fullName evidence="1">Uncharacterized protein</fullName>
    </submittedName>
</protein>
<dbReference type="HOGENOM" id="CLU_1898625_0_0_1"/>
<evidence type="ECO:0000313" key="2">
    <source>
        <dbReference type="Proteomes" id="UP000015102"/>
    </source>
</evidence>